<evidence type="ECO:0000256" key="6">
    <source>
        <dbReference type="ARBA" id="ARBA00022833"/>
    </source>
</evidence>
<dbReference type="Pfam" id="PF13894">
    <property type="entry name" value="zf-C2H2_4"/>
    <property type="match status" value="1"/>
</dbReference>
<comment type="subunit">
    <text evidence="11">Interacts with BPTF.</text>
</comment>
<dbReference type="PROSITE" id="PS50157">
    <property type="entry name" value="ZINC_FINGER_C2H2_2"/>
    <property type="match status" value="6"/>
</dbReference>
<comment type="caution">
    <text evidence="17">The sequence shown here is derived from an EMBL/GenBank/DDBJ whole genome shotgun (WGS) entry which is preliminary data.</text>
</comment>
<evidence type="ECO:0000313" key="17">
    <source>
        <dbReference type="EMBL" id="MXQ89927.1"/>
    </source>
</evidence>
<evidence type="ECO:0000256" key="1">
    <source>
        <dbReference type="ARBA" id="ARBA00004123"/>
    </source>
</evidence>
<evidence type="ECO:0000256" key="12">
    <source>
        <dbReference type="ARBA" id="ARBA00071313"/>
    </source>
</evidence>
<evidence type="ECO:0000256" key="11">
    <source>
        <dbReference type="ARBA" id="ARBA00066158"/>
    </source>
</evidence>
<dbReference type="GO" id="GO:0005634">
    <property type="term" value="C:nucleus"/>
    <property type="evidence" value="ECO:0007669"/>
    <property type="project" value="UniProtKB-SubCell"/>
</dbReference>
<dbReference type="EMBL" id="VBQZ03000060">
    <property type="protein sequence ID" value="MXQ89927.1"/>
    <property type="molecule type" value="Genomic_DNA"/>
</dbReference>
<dbReference type="SUPFAM" id="SSF57667">
    <property type="entry name" value="beta-beta-alpha zinc fingers"/>
    <property type="match status" value="4"/>
</dbReference>
<evidence type="ECO:0000256" key="7">
    <source>
        <dbReference type="ARBA" id="ARBA00023015"/>
    </source>
</evidence>
<feature type="domain" description="C2H2-type" evidence="16">
    <location>
        <begin position="110"/>
        <end position="137"/>
    </location>
</feature>
<dbReference type="Gene3D" id="3.30.160.60">
    <property type="entry name" value="Classic Zinc Finger"/>
    <property type="match status" value="6"/>
</dbReference>
<feature type="domain" description="C2H2-type" evidence="16">
    <location>
        <begin position="197"/>
        <end position="224"/>
    </location>
</feature>
<evidence type="ECO:0000256" key="9">
    <source>
        <dbReference type="ARBA" id="ARBA00023163"/>
    </source>
</evidence>
<feature type="domain" description="C2H2-type" evidence="16">
    <location>
        <begin position="138"/>
        <end position="165"/>
    </location>
</feature>
<dbReference type="GO" id="GO:0000981">
    <property type="term" value="F:DNA-binding transcription factor activity, RNA polymerase II-specific"/>
    <property type="evidence" value="ECO:0007669"/>
    <property type="project" value="UniProtKB-ARBA"/>
</dbReference>
<keyword evidence="4" id="KW-0677">Repeat</keyword>
<evidence type="ECO:0000256" key="10">
    <source>
        <dbReference type="ARBA" id="ARBA00023242"/>
    </source>
</evidence>
<feature type="domain" description="C2H2-type" evidence="16">
    <location>
        <begin position="250"/>
        <end position="278"/>
    </location>
</feature>
<keyword evidence="3" id="KW-0479">Metal-binding</keyword>
<dbReference type="InterPro" id="IPR050331">
    <property type="entry name" value="Zinc_finger"/>
</dbReference>
<name>A0A6B0RMM5_9CETA</name>
<evidence type="ECO:0000256" key="2">
    <source>
        <dbReference type="ARBA" id="ARBA00022553"/>
    </source>
</evidence>
<dbReference type="PANTHER" id="PTHR16515:SF49">
    <property type="entry name" value="GASTRULA ZINC FINGER PROTEIN XLCGF49.1-LIKE-RELATED"/>
    <property type="match status" value="1"/>
</dbReference>
<proteinExistence type="predicted"/>
<evidence type="ECO:0000259" key="16">
    <source>
        <dbReference type="PROSITE" id="PS50157"/>
    </source>
</evidence>
<dbReference type="InterPro" id="IPR036236">
    <property type="entry name" value="Znf_C2H2_sf"/>
</dbReference>
<organism evidence="17 18">
    <name type="scientific">Bos mutus</name>
    <name type="common">wild yak</name>
    <dbReference type="NCBI Taxonomy" id="72004"/>
    <lineage>
        <taxon>Eukaryota</taxon>
        <taxon>Metazoa</taxon>
        <taxon>Chordata</taxon>
        <taxon>Craniata</taxon>
        <taxon>Vertebrata</taxon>
        <taxon>Euteleostomi</taxon>
        <taxon>Mammalia</taxon>
        <taxon>Eutheria</taxon>
        <taxon>Laurasiatheria</taxon>
        <taxon>Artiodactyla</taxon>
        <taxon>Ruminantia</taxon>
        <taxon>Pecora</taxon>
        <taxon>Bovidae</taxon>
        <taxon>Bovinae</taxon>
        <taxon>Bos</taxon>
    </lineage>
</organism>
<dbReference type="FunFam" id="3.30.160.60:FF:001550">
    <property type="entry name" value="myc-associated zinc finger protein isoform X1"/>
    <property type="match status" value="1"/>
</dbReference>
<dbReference type="FunFam" id="3.30.160.60:FF:000095">
    <property type="entry name" value="Vascular endothelial zinc finger 1"/>
    <property type="match status" value="1"/>
</dbReference>
<evidence type="ECO:0000256" key="14">
    <source>
        <dbReference type="ARBA" id="ARBA00082285"/>
    </source>
</evidence>
<dbReference type="Pfam" id="PF00096">
    <property type="entry name" value="zf-C2H2"/>
    <property type="match status" value="4"/>
</dbReference>
<evidence type="ECO:0000256" key="8">
    <source>
        <dbReference type="ARBA" id="ARBA00023125"/>
    </source>
</evidence>
<keyword evidence="8" id="KW-0238">DNA-binding</keyword>
<dbReference type="FunFam" id="3.30.160.60:FF:000108">
    <property type="entry name" value="Vascular endothelial zinc finger 1"/>
    <property type="match status" value="1"/>
</dbReference>
<keyword evidence="5 15" id="KW-0863">Zinc-finger</keyword>
<protein>
    <recommendedName>
        <fullName evidence="12">Myc-associated zinc finger protein</fullName>
    </recommendedName>
    <alternativeName>
        <fullName evidence="13">Pur-1</fullName>
    </alternativeName>
    <alternativeName>
        <fullName evidence="14">Purine-binding transcription factor</fullName>
    </alternativeName>
</protein>
<dbReference type="AlphaFoldDB" id="A0A6B0RMM5"/>
<sequence>MDPGNWSSFIFQKKTKSKGPYICALCAKEFKNGYNLRRHEAIHTGAKAGRVPSGAMKMPTMVPLSLLSVPQLSGAGGGGGEAGAGGGAAAVAAGGVVTTTASGKRIRKNHACEMCGKAFRDVYHLNRHKLSHSDEKPYQCPVCQQRFKRKDRMSYHVRSHDGAVHKPYNCSHCGKSFSRPDHLNSHVRQVHSTERPFKCEKCEAAFATKDRLRAHTVRHEEKVPCHVCGKMLSSAYISDHMKVHSQGPHHVCELCNKGFTTAAYLRIHAVKDHGLQAPRADRILCKLCSGEGGEEGGKSKILSQRWGKVRSERGQKAKVVPSSGGVVWGQALNIILLKNLSGENKSRGAKEGATRARGRTRDGILGARVNGGIQGLEVLPRGGGNAATVSPPSLFHPSSSPGLFFSSLSPTTEAVALAMSSCSGVPCMFPTLHPLLLRGPHYNKF</sequence>
<evidence type="ECO:0000313" key="18">
    <source>
        <dbReference type="Proteomes" id="UP000322234"/>
    </source>
</evidence>
<evidence type="ECO:0000256" key="5">
    <source>
        <dbReference type="ARBA" id="ARBA00022771"/>
    </source>
</evidence>
<evidence type="ECO:0000256" key="13">
    <source>
        <dbReference type="ARBA" id="ARBA00080469"/>
    </source>
</evidence>
<feature type="domain" description="C2H2-type" evidence="16">
    <location>
        <begin position="168"/>
        <end position="196"/>
    </location>
</feature>
<gene>
    <name evidence="17" type="ORF">E5288_WYG013990</name>
</gene>
<keyword evidence="10" id="KW-0539">Nucleus</keyword>
<keyword evidence="6" id="KW-0862">Zinc</keyword>
<keyword evidence="18" id="KW-1185">Reference proteome</keyword>
<dbReference type="PROSITE" id="PS00028">
    <property type="entry name" value="ZINC_FINGER_C2H2_1"/>
    <property type="match status" value="5"/>
</dbReference>
<keyword evidence="2" id="KW-0597">Phosphoprotein</keyword>
<dbReference type="Proteomes" id="UP000322234">
    <property type="component" value="Unassembled WGS sequence"/>
</dbReference>
<evidence type="ECO:0000256" key="4">
    <source>
        <dbReference type="ARBA" id="ARBA00022737"/>
    </source>
</evidence>
<dbReference type="FunFam" id="3.30.160.60:FF:000780">
    <property type="entry name" value="myc-associated zinc finger protein isoform X1"/>
    <property type="match status" value="1"/>
</dbReference>
<keyword evidence="7" id="KW-0805">Transcription regulation</keyword>
<dbReference type="GO" id="GO:0000978">
    <property type="term" value="F:RNA polymerase II cis-regulatory region sequence-specific DNA binding"/>
    <property type="evidence" value="ECO:0007669"/>
    <property type="project" value="UniProtKB-ARBA"/>
</dbReference>
<dbReference type="InterPro" id="IPR013087">
    <property type="entry name" value="Znf_C2H2_type"/>
</dbReference>
<dbReference type="PANTHER" id="PTHR16515">
    <property type="entry name" value="PR DOMAIN ZINC FINGER PROTEIN"/>
    <property type="match status" value="1"/>
</dbReference>
<reference evidence="17" key="1">
    <citation type="submission" date="2019-10" db="EMBL/GenBank/DDBJ databases">
        <title>The sequence and de novo assembly of the wild yak genome.</title>
        <authorList>
            <person name="Liu Y."/>
        </authorList>
    </citation>
    <scope>NUCLEOTIDE SEQUENCE [LARGE SCALE GENOMIC DNA]</scope>
    <source>
        <strain evidence="17">WY2019</strain>
    </source>
</reference>
<dbReference type="GO" id="GO:0045893">
    <property type="term" value="P:positive regulation of DNA-templated transcription"/>
    <property type="evidence" value="ECO:0007669"/>
    <property type="project" value="UniProtKB-ARBA"/>
</dbReference>
<dbReference type="GO" id="GO:0008270">
    <property type="term" value="F:zinc ion binding"/>
    <property type="evidence" value="ECO:0007669"/>
    <property type="project" value="UniProtKB-KW"/>
</dbReference>
<comment type="subcellular location">
    <subcellularLocation>
        <location evidence="1">Nucleus</location>
    </subcellularLocation>
</comment>
<evidence type="ECO:0000256" key="15">
    <source>
        <dbReference type="PROSITE-ProRule" id="PRU00042"/>
    </source>
</evidence>
<feature type="domain" description="C2H2-type" evidence="16">
    <location>
        <begin position="21"/>
        <end position="48"/>
    </location>
</feature>
<evidence type="ECO:0000256" key="3">
    <source>
        <dbReference type="ARBA" id="ARBA00022723"/>
    </source>
</evidence>
<accession>A0A6B0RMM5</accession>
<dbReference type="SMART" id="SM00355">
    <property type="entry name" value="ZnF_C2H2"/>
    <property type="match status" value="7"/>
</dbReference>
<dbReference type="FunFam" id="3.30.160.60:FF:000859">
    <property type="entry name" value="myc-associated zinc finger protein isoform X2"/>
    <property type="match status" value="1"/>
</dbReference>
<keyword evidence="9" id="KW-0804">Transcription</keyword>